<reference evidence="4 5" key="1">
    <citation type="submission" date="2016-12" db="EMBL/GenBank/DDBJ databases">
        <title>Genomic comparison of strains in the 'Actinomyces naeslundii' group.</title>
        <authorList>
            <person name="Mughal S.R."/>
            <person name="Do T."/>
            <person name="Gilbert S.C."/>
            <person name="Witherden E.A."/>
            <person name="Didelot X."/>
            <person name="Beighton D."/>
        </authorList>
    </citation>
    <scope>NUCLEOTIDE SEQUENCE [LARGE SCALE GENOMIC DNA]</scope>
    <source>
        <strain evidence="4 5">S64C</strain>
    </source>
</reference>
<dbReference type="Proteomes" id="UP000185736">
    <property type="component" value="Unassembled WGS sequence"/>
</dbReference>
<dbReference type="InterPro" id="IPR050109">
    <property type="entry name" value="HTH-type_TetR-like_transc_reg"/>
</dbReference>
<dbReference type="GO" id="GO:0003700">
    <property type="term" value="F:DNA-binding transcription factor activity"/>
    <property type="evidence" value="ECO:0007669"/>
    <property type="project" value="TreeGrafter"/>
</dbReference>
<gene>
    <name evidence="4" type="ORF">BKH32_08320</name>
</gene>
<dbReference type="InterPro" id="IPR009057">
    <property type="entry name" value="Homeodomain-like_sf"/>
</dbReference>
<feature type="DNA-binding region" description="H-T-H motif" evidence="2">
    <location>
        <begin position="39"/>
        <end position="58"/>
    </location>
</feature>
<evidence type="ECO:0000259" key="3">
    <source>
        <dbReference type="PROSITE" id="PS50977"/>
    </source>
</evidence>
<dbReference type="Gene3D" id="1.10.357.10">
    <property type="entry name" value="Tetracycline Repressor, domain 2"/>
    <property type="match status" value="1"/>
</dbReference>
<accession>A0A1Q8I033</accession>
<dbReference type="SUPFAM" id="SSF48498">
    <property type="entry name" value="Tetracyclin repressor-like, C-terminal domain"/>
    <property type="match status" value="1"/>
</dbReference>
<protein>
    <submittedName>
        <fullName evidence="4">TetR family transcriptional regulator</fullName>
    </submittedName>
</protein>
<dbReference type="InterPro" id="IPR036271">
    <property type="entry name" value="Tet_transcr_reg_TetR-rel_C_sf"/>
</dbReference>
<comment type="caution">
    <text evidence="4">The sequence shown here is derived from an EMBL/GenBank/DDBJ whole genome shotgun (WGS) entry which is preliminary data.</text>
</comment>
<evidence type="ECO:0000256" key="1">
    <source>
        <dbReference type="ARBA" id="ARBA00023125"/>
    </source>
</evidence>
<evidence type="ECO:0000313" key="5">
    <source>
        <dbReference type="Proteomes" id="UP000185736"/>
    </source>
</evidence>
<organism evidence="4 5">
    <name type="scientific">Actinomyces oris</name>
    <dbReference type="NCBI Taxonomy" id="544580"/>
    <lineage>
        <taxon>Bacteria</taxon>
        <taxon>Bacillati</taxon>
        <taxon>Actinomycetota</taxon>
        <taxon>Actinomycetes</taxon>
        <taxon>Actinomycetales</taxon>
        <taxon>Actinomycetaceae</taxon>
        <taxon>Actinomyces</taxon>
    </lineage>
</organism>
<name>A0A1Q8I033_9ACTO</name>
<dbReference type="InterPro" id="IPR001647">
    <property type="entry name" value="HTH_TetR"/>
</dbReference>
<dbReference type="SUPFAM" id="SSF46689">
    <property type="entry name" value="Homeodomain-like"/>
    <property type="match status" value="1"/>
</dbReference>
<dbReference type="Pfam" id="PF00440">
    <property type="entry name" value="TetR_N"/>
    <property type="match status" value="1"/>
</dbReference>
<dbReference type="EMBL" id="MSGO01000036">
    <property type="protein sequence ID" value="OLL14471.1"/>
    <property type="molecule type" value="Genomic_DNA"/>
</dbReference>
<dbReference type="GO" id="GO:0000976">
    <property type="term" value="F:transcription cis-regulatory region binding"/>
    <property type="evidence" value="ECO:0007669"/>
    <property type="project" value="TreeGrafter"/>
</dbReference>
<dbReference type="RefSeq" id="WP_075249500.1">
    <property type="nucleotide sequence ID" value="NZ_MSGO01000036.1"/>
</dbReference>
<proteinExistence type="predicted"/>
<evidence type="ECO:0000313" key="4">
    <source>
        <dbReference type="EMBL" id="OLL14471.1"/>
    </source>
</evidence>
<dbReference type="PROSITE" id="PS50977">
    <property type="entry name" value="HTH_TETR_2"/>
    <property type="match status" value="1"/>
</dbReference>
<keyword evidence="1 2" id="KW-0238">DNA-binding</keyword>
<sequence length="205" mass="22691">MPSRTDKRPRLRMDPAERRELILSAARRAFASRPYEEVSLVEVAAEAQASEALVHKYFAGKAGLYAEVLRLAADDLAERTRRADDALPERSSARDRVRTSVLTYLDFIAERSTGWVTYQALAGHDPGDEAARVRRQAREAAVAALAEVVGSSRGHRDDFALRGYLGFLDDACLRWVHAGCPDDQRHSLVDAALGCLEGALGDWRK</sequence>
<feature type="domain" description="HTH tetR-type" evidence="3">
    <location>
        <begin position="16"/>
        <end position="76"/>
    </location>
</feature>
<evidence type="ECO:0000256" key="2">
    <source>
        <dbReference type="PROSITE-ProRule" id="PRU00335"/>
    </source>
</evidence>
<dbReference type="PANTHER" id="PTHR30055">
    <property type="entry name" value="HTH-TYPE TRANSCRIPTIONAL REGULATOR RUTR"/>
    <property type="match status" value="1"/>
</dbReference>
<dbReference type="PANTHER" id="PTHR30055:SF174">
    <property type="entry name" value="TRANSCRIPTIONAL REGULATORY PROTEIN (PROBABLY TETR-FAMILY)-RELATED"/>
    <property type="match status" value="1"/>
</dbReference>
<dbReference type="AlphaFoldDB" id="A0A1Q8I033"/>